<dbReference type="GO" id="GO:0005886">
    <property type="term" value="C:plasma membrane"/>
    <property type="evidence" value="ECO:0007669"/>
    <property type="project" value="UniProtKB-SubCell"/>
</dbReference>
<evidence type="ECO:0000259" key="11">
    <source>
        <dbReference type="Pfam" id="PF25994"/>
    </source>
</evidence>
<evidence type="ECO:0000256" key="2">
    <source>
        <dbReference type="ARBA" id="ARBA00009477"/>
    </source>
</evidence>
<dbReference type="PANTHER" id="PTHR30386:SF17">
    <property type="entry name" value="ALKALINE PROTEASE SECRETION PROTEIN APRE"/>
    <property type="match status" value="1"/>
</dbReference>
<keyword evidence="10" id="KW-0175">Coiled coil</keyword>
<evidence type="ECO:0000256" key="7">
    <source>
        <dbReference type="ARBA" id="ARBA00022989"/>
    </source>
</evidence>
<geneLocation type="plasmid" evidence="14">
    <name>prccge525c</name>
</geneLocation>
<evidence type="ECO:0000259" key="12">
    <source>
        <dbReference type="Pfam" id="PF26002"/>
    </source>
</evidence>
<evidence type="ECO:0000256" key="8">
    <source>
        <dbReference type="ARBA" id="ARBA00023136"/>
    </source>
</evidence>
<keyword evidence="3 9" id="KW-0813">Transport</keyword>
<evidence type="ECO:0000256" key="4">
    <source>
        <dbReference type="ARBA" id="ARBA00022475"/>
    </source>
</evidence>
<gene>
    <name evidence="13" type="ORF">CCGE525_28535</name>
</gene>
<evidence type="ECO:0000256" key="9">
    <source>
        <dbReference type="RuleBase" id="RU365093"/>
    </source>
</evidence>
<dbReference type="OrthoDB" id="9810980at2"/>
<evidence type="ECO:0000313" key="14">
    <source>
        <dbReference type="Proteomes" id="UP000282195"/>
    </source>
</evidence>
<keyword evidence="8" id="KW-0472">Membrane</keyword>
<organism evidence="13 14">
    <name type="scientific">Rhizobium jaguaris</name>
    <dbReference type="NCBI Taxonomy" id="1312183"/>
    <lineage>
        <taxon>Bacteria</taxon>
        <taxon>Pseudomonadati</taxon>
        <taxon>Pseudomonadota</taxon>
        <taxon>Alphaproteobacteria</taxon>
        <taxon>Hyphomicrobiales</taxon>
        <taxon>Rhizobiaceae</taxon>
        <taxon>Rhizobium/Agrobacterium group</taxon>
        <taxon>Rhizobium</taxon>
    </lineage>
</organism>
<dbReference type="InterPro" id="IPR050739">
    <property type="entry name" value="MFP"/>
</dbReference>
<name>A0A387FWD2_9HYPH</name>
<keyword evidence="4 9" id="KW-1003">Cell membrane</keyword>
<comment type="similarity">
    <text evidence="2 9">Belongs to the membrane fusion protein (MFP) (TC 8.A.1) family.</text>
</comment>
<dbReference type="GO" id="GO:0015031">
    <property type="term" value="P:protein transport"/>
    <property type="evidence" value="ECO:0007669"/>
    <property type="project" value="InterPro"/>
</dbReference>
<evidence type="ECO:0000256" key="5">
    <source>
        <dbReference type="ARBA" id="ARBA00022519"/>
    </source>
</evidence>
<dbReference type="Pfam" id="PF25994">
    <property type="entry name" value="HH_AprE"/>
    <property type="match status" value="1"/>
</dbReference>
<keyword evidence="6" id="KW-0812">Transmembrane</keyword>
<dbReference type="KEGG" id="rjg:CCGE525_28535"/>
<dbReference type="InterPro" id="IPR010129">
    <property type="entry name" value="T1SS_HlyD"/>
</dbReference>
<dbReference type="Gene3D" id="2.40.30.170">
    <property type="match status" value="1"/>
</dbReference>
<evidence type="ECO:0000256" key="10">
    <source>
        <dbReference type="SAM" id="Coils"/>
    </source>
</evidence>
<keyword evidence="13" id="KW-0614">Plasmid</keyword>
<keyword evidence="7" id="KW-1133">Transmembrane helix</keyword>
<dbReference type="InterPro" id="IPR058781">
    <property type="entry name" value="HH_AprE-like"/>
</dbReference>
<proteinExistence type="inferred from homology"/>
<dbReference type="NCBIfam" id="TIGR01843">
    <property type="entry name" value="type_I_hlyD"/>
    <property type="match status" value="1"/>
</dbReference>
<reference evidence="13 14" key="1">
    <citation type="submission" date="2018-10" db="EMBL/GenBank/DDBJ databases">
        <title>Rhizobium etli, R. leguminosarum and a new Rhizobium genospecies from Phaseolus dumosus.</title>
        <authorList>
            <person name="Ramirez-Puebla S.T."/>
            <person name="Rogel-Hernandez M.A."/>
            <person name="Guerrero G."/>
            <person name="Ormeno-Orrillo E."/>
            <person name="Martinez-Romero J.C."/>
            <person name="Negrete-Yankelevich S."/>
            <person name="Martinez-Romero E."/>
        </authorList>
    </citation>
    <scope>NUCLEOTIDE SEQUENCE [LARGE SCALE GENOMIC DNA]</scope>
    <source>
        <strain evidence="13 14">CCGE525</strain>
        <plasmid evidence="14">prccge525c</plasmid>
    </source>
</reference>
<dbReference type="EMBL" id="CP032695">
    <property type="protein sequence ID" value="AYG62693.1"/>
    <property type="molecule type" value="Genomic_DNA"/>
</dbReference>
<evidence type="ECO:0000313" key="13">
    <source>
        <dbReference type="EMBL" id="AYG62693.1"/>
    </source>
</evidence>
<evidence type="ECO:0000256" key="3">
    <source>
        <dbReference type="ARBA" id="ARBA00022448"/>
    </source>
</evidence>
<accession>A0A387FWD2</accession>
<comment type="subcellular location">
    <subcellularLocation>
        <location evidence="1 9">Cell inner membrane</location>
        <topology evidence="1 9">Single-pass membrane protein</topology>
    </subcellularLocation>
</comment>
<evidence type="ECO:0000256" key="1">
    <source>
        <dbReference type="ARBA" id="ARBA00004377"/>
    </source>
</evidence>
<dbReference type="RefSeq" id="WP_120707609.1">
    <property type="nucleotide sequence ID" value="NZ_CP032695.1"/>
</dbReference>
<dbReference type="PRINTS" id="PR01490">
    <property type="entry name" value="RTXTOXIND"/>
</dbReference>
<dbReference type="Proteomes" id="UP000282195">
    <property type="component" value="Plasmid pRCCGE525c"/>
</dbReference>
<feature type="coiled-coil region" evidence="10">
    <location>
        <begin position="153"/>
        <end position="180"/>
    </location>
</feature>
<protein>
    <recommendedName>
        <fullName evidence="9">Membrane fusion protein (MFP) family protein</fullName>
    </recommendedName>
</protein>
<keyword evidence="5 9" id="KW-0997">Cell inner membrane</keyword>
<feature type="domain" description="AprE-like long alpha-helical hairpin" evidence="11">
    <location>
        <begin position="93"/>
        <end position="281"/>
    </location>
</feature>
<keyword evidence="14" id="KW-1185">Reference proteome</keyword>
<evidence type="ECO:0000256" key="6">
    <source>
        <dbReference type="ARBA" id="ARBA00022692"/>
    </source>
</evidence>
<dbReference type="InterPro" id="IPR058982">
    <property type="entry name" value="Beta-barrel_AprE"/>
</dbReference>
<feature type="domain" description="AprE-like beta-barrel" evidence="12">
    <location>
        <begin position="324"/>
        <end position="413"/>
    </location>
</feature>
<sequence length="436" mass="47822">MMNTGLSSTERAIRRLSIFVLVTILLLFGVMGGLAAATKISGAVIAPGTLVVDSYVKSVQHLKGGIVGEIRVKNGDHVDADQILIRLDDTQTRANLGIIRKRLNELSARTARLVAERDDKSAISFPADLLSNTGDDNVASILAGERQLFSDRLASRQGQKSQLRERIQQLKQEVDGFVAQEKGKRTEIELVNKELGSLQRLFDQGIVPAAKVYSLQRDSARLTGELGNLVSSIAQTNGKITETELQIIQIDNDHSSEVADQLRQAESDTGQFSERLIAAEDDLKRVDIRAPQSGIVDQLTVHSAGAVIGPKEAIMQIVPDKDALVAELKLSPQDIDQIAVGQVVALRFSAFNQRITPELNGRVETISADLTTDQHTGQGYYIVRAKVPKEEWDRLGKLTPLPGMPVEAFMQTGRRSVLAYLTKPMTDQIKRAFRED</sequence>
<dbReference type="PANTHER" id="PTHR30386">
    <property type="entry name" value="MEMBRANE FUSION SUBUNIT OF EMRAB-TOLC MULTIDRUG EFFLUX PUMP"/>
    <property type="match status" value="1"/>
</dbReference>
<dbReference type="AlphaFoldDB" id="A0A387FWD2"/>
<dbReference type="Pfam" id="PF26002">
    <property type="entry name" value="Beta-barrel_AprE"/>
    <property type="match status" value="1"/>
</dbReference>